<evidence type="ECO:0000313" key="2">
    <source>
        <dbReference type="Proteomes" id="UP000064967"/>
    </source>
</evidence>
<gene>
    <name evidence="1" type="ORF">AKJ09_01451</name>
</gene>
<name>A0A0K1PMP9_9BACT</name>
<accession>A0A0K1PMP9</accession>
<dbReference type="RefSeq" id="WP_146646338.1">
    <property type="nucleotide sequence ID" value="NZ_CP012333.1"/>
</dbReference>
<dbReference type="EMBL" id="CP012333">
    <property type="protein sequence ID" value="AKU94787.1"/>
    <property type="molecule type" value="Genomic_DNA"/>
</dbReference>
<dbReference type="KEGG" id="llu:AKJ09_01451"/>
<reference evidence="1 2" key="1">
    <citation type="submission" date="2015-08" db="EMBL/GenBank/DDBJ databases">
        <authorList>
            <person name="Babu N.S."/>
            <person name="Beckwith C.J."/>
            <person name="Beseler K.G."/>
            <person name="Brison A."/>
            <person name="Carone J.V."/>
            <person name="Caskin T.P."/>
            <person name="Diamond M."/>
            <person name="Durham M.E."/>
            <person name="Foxe J.M."/>
            <person name="Go M."/>
            <person name="Henderson B.A."/>
            <person name="Jones I.B."/>
            <person name="McGettigan J.A."/>
            <person name="Micheletti S.J."/>
            <person name="Nasrallah M.E."/>
            <person name="Ortiz D."/>
            <person name="Piller C.R."/>
            <person name="Privatt S.R."/>
            <person name="Schneider S.L."/>
            <person name="Sharp S."/>
            <person name="Smith T.C."/>
            <person name="Stanton J.D."/>
            <person name="Ullery H.E."/>
            <person name="Wilson R.J."/>
            <person name="Serrano M.G."/>
            <person name="Buck G."/>
            <person name="Lee V."/>
            <person name="Wang Y."/>
            <person name="Carvalho R."/>
            <person name="Voegtly L."/>
            <person name="Shi R."/>
            <person name="Duckworth R."/>
            <person name="Johnson A."/>
            <person name="Loviza R."/>
            <person name="Walstead R."/>
            <person name="Shah Z."/>
            <person name="Kiflezghi M."/>
            <person name="Wade K."/>
            <person name="Ball S.L."/>
            <person name="Bradley K.W."/>
            <person name="Asai D.J."/>
            <person name="Bowman C.A."/>
            <person name="Russell D.A."/>
            <person name="Pope W.H."/>
            <person name="Jacobs-Sera D."/>
            <person name="Hendrix R.W."/>
            <person name="Hatfull G.F."/>
        </authorList>
    </citation>
    <scope>NUCLEOTIDE SEQUENCE [LARGE SCALE GENOMIC DNA]</scope>
    <source>
        <strain evidence="1 2">DSM 27648</strain>
    </source>
</reference>
<keyword evidence="2" id="KW-1185">Reference proteome</keyword>
<evidence type="ECO:0000313" key="1">
    <source>
        <dbReference type="EMBL" id="AKU94787.1"/>
    </source>
</evidence>
<dbReference type="Proteomes" id="UP000064967">
    <property type="component" value="Chromosome"/>
</dbReference>
<dbReference type="AlphaFoldDB" id="A0A0K1PMP9"/>
<organism evidence="1 2">
    <name type="scientific">Labilithrix luteola</name>
    <dbReference type="NCBI Taxonomy" id="1391654"/>
    <lineage>
        <taxon>Bacteria</taxon>
        <taxon>Pseudomonadati</taxon>
        <taxon>Myxococcota</taxon>
        <taxon>Polyangia</taxon>
        <taxon>Polyangiales</taxon>
        <taxon>Labilitrichaceae</taxon>
        <taxon>Labilithrix</taxon>
    </lineage>
</organism>
<sequence>MRSTLEQKTAELADQVVRTNATKDASAPAFGEPLNHDAIWPYCQGGMWRYAAQAMPPEGAPEQGYVIHNRVGKLIEARVFGLKTREDADAYSRDLGIQVMRMPRSVRPILCADHRPVGIYPQPAADRLVELFLQMNARLERVAILVSPTNATLTMQLNRFVREASYAPRRVFQRPEEANVHLAPVLDAKELARMREFLDEFKPGAA</sequence>
<proteinExistence type="predicted"/>
<protein>
    <submittedName>
        <fullName evidence="1">Uncharacterized protein</fullName>
    </submittedName>
</protein>
<dbReference type="OrthoDB" id="5522016at2"/>